<dbReference type="PANTHER" id="PTHR34777">
    <property type="entry name" value="VQ MOTIF-CONTAINING PROTEIN 10"/>
    <property type="match status" value="1"/>
</dbReference>
<reference evidence="3" key="1">
    <citation type="journal article" date="2025" name="Foods">
        <title>Unveiling the Microbial Signatures of Arabica Coffee Cherries: Insights into Ripeness Specific Diversity, Functional Traits, and Implications for Quality and Safety.</title>
        <authorList>
            <consortium name="RefSeq"/>
            <person name="Tenea G.N."/>
            <person name="Cifuentes V."/>
            <person name="Reyes P."/>
            <person name="Cevallos-Vallejos M."/>
        </authorList>
    </citation>
    <scope>NUCLEOTIDE SEQUENCE [LARGE SCALE GENOMIC DNA]</scope>
</reference>
<dbReference type="AlphaFoldDB" id="A0A6P6SGW1"/>
<evidence type="ECO:0000313" key="4">
    <source>
        <dbReference type="RefSeq" id="XP_027065031.2"/>
    </source>
</evidence>
<evidence type="ECO:0000256" key="1">
    <source>
        <dbReference type="SAM" id="MobiDB-lite"/>
    </source>
</evidence>
<dbReference type="Pfam" id="PF05678">
    <property type="entry name" value="VQ"/>
    <property type="match status" value="1"/>
</dbReference>
<gene>
    <name evidence="4" type="primary">LOC113691052</name>
</gene>
<dbReference type="Proteomes" id="UP001652660">
    <property type="component" value="Chromosome 5c"/>
</dbReference>
<dbReference type="RefSeq" id="XP_027065031.2">
    <property type="nucleotide sequence ID" value="XM_027209230.2"/>
</dbReference>
<feature type="region of interest" description="Disordered" evidence="1">
    <location>
        <begin position="42"/>
        <end position="82"/>
    </location>
</feature>
<keyword evidence="3" id="KW-1185">Reference proteome</keyword>
<dbReference type="InterPro" id="IPR008889">
    <property type="entry name" value="VQ"/>
</dbReference>
<proteinExistence type="predicted"/>
<dbReference type="GeneID" id="113691052"/>
<evidence type="ECO:0000313" key="3">
    <source>
        <dbReference type="Proteomes" id="UP001652660"/>
    </source>
</evidence>
<organism evidence="3 4">
    <name type="scientific">Coffea arabica</name>
    <name type="common">Arabian coffee</name>
    <dbReference type="NCBI Taxonomy" id="13443"/>
    <lineage>
        <taxon>Eukaryota</taxon>
        <taxon>Viridiplantae</taxon>
        <taxon>Streptophyta</taxon>
        <taxon>Embryophyta</taxon>
        <taxon>Tracheophyta</taxon>
        <taxon>Spermatophyta</taxon>
        <taxon>Magnoliopsida</taxon>
        <taxon>eudicotyledons</taxon>
        <taxon>Gunneridae</taxon>
        <taxon>Pentapetalae</taxon>
        <taxon>asterids</taxon>
        <taxon>lamiids</taxon>
        <taxon>Gentianales</taxon>
        <taxon>Rubiaceae</taxon>
        <taxon>Ixoroideae</taxon>
        <taxon>Gardenieae complex</taxon>
        <taxon>Bertiereae - Coffeeae clade</taxon>
        <taxon>Coffeeae</taxon>
        <taxon>Coffea</taxon>
    </lineage>
</organism>
<sequence>MSGCYTTTDPVKVVIINTQYVETDAMSFKSVVQRLTGKDSKIEIDPSSNYSSASGFYGNNKEDHRHQQQQQQQQQMTRYGSATGLQMSANVPVMSRGLSFKDFDRLLKELPPLDELFRLCPE</sequence>
<feature type="domain" description="VQ" evidence="2">
    <location>
        <begin position="15"/>
        <end position="40"/>
    </location>
</feature>
<dbReference type="PANTHER" id="PTHR34777:SF1">
    <property type="entry name" value="VQ MOTIF-CONTAINING PROTEIN 10"/>
    <property type="match status" value="1"/>
</dbReference>
<evidence type="ECO:0000259" key="2">
    <source>
        <dbReference type="Pfam" id="PF05678"/>
    </source>
</evidence>
<dbReference type="InterPro" id="IPR039608">
    <property type="entry name" value="VQ_1/10"/>
</dbReference>
<reference evidence="4" key="2">
    <citation type="submission" date="2025-08" db="UniProtKB">
        <authorList>
            <consortium name="RefSeq"/>
        </authorList>
    </citation>
    <scope>IDENTIFICATION</scope>
    <source>
        <tissue evidence="4">Leaves</tissue>
    </source>
</reference>
<protein>
    <submittedName>
        <fullName evidence="4">VQ motif-containing protein 1-like</fullName>
    </submittedName>
</protein>
<dbReference type="OrthoDB" id="691083at2759"/>
<accession>A0A6P6SGW1</accession>
<name>A0A6P6SGW1_COFAR</name>